<dbReference type="Proteomes" id="UP000578036">
    <property type="component" value="Unassembled WGS sequence"/>
</dbReference>
<keyword evidence="2" id="KW-1185">Reference proteome</keyword>
<dbReference type="AlphaFoldDB" id="A0A7W4V6K6"/>
<evidence type="ECO:0000313" key="2">
    <source>
        <dbReference type="Proteomes" id="UP000578036"/>
    </source>
</evidence>
<sequence length="500" mass="52597">MADLTDYTGLVTSEHSQRPKFMSVVAALAQPMVDLMNLLGGMPDKFDLDQAVGAQLDDVGRWVGISRRVSTPLTGVYFSFDTPGVGFDQGSWKGPFDPDTGLTLLDDDTYRLVLRAKIGANHWDGTLESTAAILNSIFSPGDGPVTVHANAEPFGTGDGAASQYQLLYQGRPVYQVDSATLYRNDWQGNQQLYPTARTNIATYSEQLDLSAWGKAAITVTPNATTAPNGTTTMDKLVETATTGTHALTRNIFSTLGNTPYTVSAFVKAGERRYGRIRLGTNIGFVADAKFDLVTGKYTNSAGSPTGDIIHLGGGIYRVTVSGVTQEGATNLSGTGLYLHDLVTGGSAGGDAYAGDGTSGYYAWGLDVKEGPDLTSYISATNAPATITDYTLGPSGIAQLAVPPAAGASLSWTGDGDIYPSGTYVFIQDNQDMSMTIGVAGKVPSAVFLALLEGGYIPLKPEGVRVNFVIVTSVDGVPMFGFDVANQYVMGLDAGAWGTPL</sequence>
<name>A0A7W4V6K6_9BURK</name>
<gene>
    <name evidence="1" type="ORF">FHX61_000667</name>
</gene>
<protein>
    <recommendedName>
        <fullName evidence="3">DUF2612 domain-containing protein</fullName>
    </recommendedName>
</protein>
<dbReference type="InterPro" id="IPR021283">
    <property type="entry name" value="Phage_Wedge1"/>
</dbReference>
<evidence type="ECO:0008006" key="3">
    <source>
        <dbReference type="Google" id="ProtNLM"/>
    </source>
</evidence>
<proteinExistence type="predicted"/>
<accession>A0A7W4V6K6</accession>
<dbReference type="EMBL" id="JACHWF010000001">
    <property type="protein sequence ID" value="MBB3006051.1"/>
    <property type="molecule type" value="Genomic_DNA"/>
</dbReference>
<reference evidence="1 2" key="1">
    <citation type="submission" date="2020-08" db="EMBL/GenBank/DDBJ databases">
        <title>Genomic Encyclopedia of Type Strains, Phase IV (KMG-V): Genome sequencing to study the core and pangenomes of soil and plant-associated prokaryotes.</title>
        <authorList>
            <person name="Whitman W."/>
        </authorList>
    </citation>
    <scope>NUCLEOTIDE SEQUENCE [LARGE SCALE GENOMIC DNA]</scope>
    <source>
        <strain evidence="1 2">SLV-2362</strain>
    </source>
</reference>
<comment type="caution">
    <text evidence="1">The sequence shown here is derived from an EMBL/GenBank/DDBJ whole genome shotgun (WGS) entry which is preliminary data.</text>
</comment>
<dbReference type="Pfam" id="PF11041">
    <property type="entry name" value="Phage_Wedge1"/>
    <property type="match status" value="2"/>
</dbReference>
<evidence type="ECO:0000313" key="1">
    <source>
        <dbReference type="EMBL" id="MBB3006051.1"/>
    </source>
</evidence>
<organism evidence="1 2">
    <name type="scientific">Cupriavidus alkaliphilus</name>
    <dbReference type="NCBI Taxonomy" id="942866"/>
    <lineage>
        <taxon>Bacteria</taxon>
        <taxon>Pseudomonadati</taxon>
        <taxon>Pseudomonadota</taxon>
        <taxon>Betaproteobacteria</taxon>
        <taxon>Burkholderiales</taxon>
        <taxon>Burkholderiaceae</taxon>
        <taxon>Cupriavidus</taxon>
    </lineage>
</organism>